<gene>
    <name evidence="1" type="ORF">FJT64_005429</name>
</gene>
<keyword evidence="2" id="KW-1185">Reference proteome</keyword>
<proteinExistence type="predicted"/>
<evidence type="ECO:0000313" key="1">
    <source>
        <dbReference type="EMBL" id="KAF0297140.1"/>
    </source>
</evidence>
<evidence type="ECO:0000313" key="2">
    <source>
        <dbReference type="Proteomes" id="UP000440578"/>
    </source>
</evidence>
<name>A0A6A4W0D0_AMPAM</name>
<dbReference type="AlphaFoldDB" id="A0A6A4W0D0"/>
<sequence>MLGVVEELAVEGDVVTSLSLTREQALERIKRDQEKRTEDGQSGFQVGDLVYCRNFTAGKGVMAKLRPKFEGPYRISEVHPPDYIIKKECGEFHTLVQELRQNDPEGHRRYFRMSVNEFDEVLGKIEPVITKEITHLRKPISAAERLAATLRHFNFILGIFKIQDVRVSVGLSPRITSRIISASM</sequence>
<accession>A0A6A4W0D0</accession>
<protein>
    <submittedName>
        <fullName evidence="1">Uncharacterized protein</fullName>
    </submittedName>
</protein>
<organism evidence="1 2">
    <name type="scientific">Amphibalanus amphitrite</name>
    <name type="common">Striped barnacle</name>
    <name type="synonym">Balanus amphitrite</name>
    <dbReference type="NCBI Taxonomy" id="1232801"/>
    <lineage>
        <taxon>Eukaryota</taxon>
        <taxon>Metazoa</taxon>
        <taxon>Ecdysozoa</taxon>
        <taxon>Arthropoda</taxon>
        <taxon>Crustacea</taxon>
        <taxon>Multicrustacea</taxon>
        <taxon>Cirripedia</taxon>
        <taxon>Thoracica</taxon>
        <taxon>Thoracicalcarea</taxon>
        <taxon>Balanomorpha</taxon>
        <taxon>Balanoidea</taxon>
        <taxon>Balanidae</taxon>
        <taxon>Amphibalaninae</taxon>
        <taxon>Amphibalanus</taxon>
    </lineage>
</organism>
<reference evidence="1 2" key="1">
    <citation type="submission" date="2019-07" db="EMBL/GenBank/DDBJ databases">
        <title>Draft genome assembly of a fouling barnacle, Amphibalanus amphitrite (Darwin, 1854): The first reference genome for Thecostraca.</title>
        <authorList>
            <person name="Kim W."/>
        </authorList>
    </citation>
    <scope>NUCLEOTIDE SEQUENCE [LARGE SCALE GENOMIC DNA]</scope>
    <source>
        <strain evidence="1">SNU_AA5</strain>
        <tissue evidence="1">Soma without cirri and trophi</tissue>
    </source>
</reference>
<dbReference type="EMBL" id="VIIS01001512">
    <property type="protein sequence ID" value="KAF0297140.1"/>
    <property type="molecule type" value="Genomic_DNA"/>
</dbReference>
<dbReference type="OrthoDB" id="6571700at2759"/>
<comment type="caution">
    <text evidence="1">The sequence shown here is derived from an EMBL/GenBank/DDBJ whole genome shotgun (WGS) entry which is preliminary data.</text>
</comment>
<dbReference type="Proteomes" id="UP000440578">
    <property type="component" value="Unassembled WGS sequence"/>
</dbReference>